<organism evidence="1 2">
    <name type="scientific">Candidatus Magasanikbacteria bacterium RIFOXYD2_FULL_41_14</name>
    <dbReference type="NCBI Taxonomy" id="1798709"/>
    <lineage>
        <taxon>Bacteria</taxon>
        <taxon>Candidatus Magasanikiibacteriota</taxon>
    </lineage>
</organism>
<dbReference type="AlphaFoldDB" id="A0A1F6PEG9"/>
<gene>
    <name evidence="1" type="ORF">A2538_00020</name>
</gene>
<dbReference type="Proteomes" id="UP000178254">
    <property type="component" value="Unassembled WGS sequence"/>
</dbReference>
<reference evidence="1 2" key="1">
    <citation type="journal article" date="2016" name="Nat. Commun.">
        <title>Thousands of microbial genomes shed light on interconnected biogeochemical processes in an aquifer system.</title>
        <authorList>
            <person name="Anantharaman K."/>
            <person name="Brown C.T."/>
            <person name="Hug L.A."/>
            <person name="Sharon I."/>
            <person name="Castelle C.J."/>
            <person name="Probst A.J."/>
            <person name="Thomas B.C."/>
            <person name="Singh A."/>
            <person name="Wilkins M.J."/>
            <person name="Karaoz U."/>
            <person name="Brodie E.L."/>
            <person name="Williams K.H."/>
            <person name="Hubbard S.S."/>
            <person name="Banfield J.F."/>
        </authorList>
    </citation>
    <scope>NUCLEOTIDE SEQUENCE [LARGE SCALE GENOMIC DNA]</scope>
</reference>
<dbReference type="EMBL" id="MFRE01000008">
    <property type="protein sequence ID" value="OGH94518.1"/>
    <property type="molecule type" value="Genomic_DNA"/>
</dbReference>
<evidence type="ECO:0000313" key="1">
    <source>
        <dbReference type="EMBL" id="OGH94518.1"/>
    </source>
</evidence>
<accession>A0A1F6PEG9</accession>
<comment type="caution">
    <text evidence="1">The sequence shown here is derived from an EMBL/GenBank/DDBJ whole genome shotgun (WGS) entry which is preliminary data.</text>
</comment>
<evidence type="ECO:0000313" key="2">
    <source>
        <dbReference type="Proteomes" id="UP000178254"/>
    </source>
</evidence>
<proteinExistence type="predicted"/>
<name>A0A1F6PEG9_9BACT</name>
<sequence>MIHYGACLIRDLYPANIARHKSVFQKYALGRSAVVTPFEKKIYGALCHSDYKKTLRPKSQSVLN</sequence>
<protein>
    <submittedName>
        <fullName evidence="1">Uncharacterized protein</fullName>
    </submittedName>
</protein>